<dbReference type="OrthoDB" id="2545931at2"/>
<feature type="region of interest" description="Disordered" evidence="1">
    <location>
        <begin position="411"/>
        <end position="514"/>
    </location>
</feature>
<organism evidence="3 4">
    <name type="scientific">Paenibacillus tianmuensis</name>
    <dbReference type="NCBI Taxonomy" id="624147"/>
    <lineage>
        <taxon>Bacteria</taxon>
        <taxon>Bacillati</taxon>
        <taxon>Bacillota</taxon>
        <taxon>Bacilli</taxon>
        <taxon>Bacillales</taxon>
        <taxon>Paenibacillaceae</taxon>
        <taxon>Paenibacillus</taxon>
    </lineage>
</organism>
<feature type="chain" id="PRO_5011494333" evidence="2">
    <location>
        <begin position="35"/>
        <end position="795"/>
    </location>
</feature>
<sequence length="795" mass="81998">MKSLKLLTKPSRTAWLGALAISAVCLSASGPAVYAGKPGVFVANDTYFTLENASLAAGGDSPLMQFSLKLHNGGSGAVDFNGYGVRVVDEAGNRYPARLGSKQSARVQPGKEQTFDFYSQLAPGVKAEGLKVDLYAWDGSGADQTRDIGALPVAGSLHGGVSAASQTVVRLKDADPAAKEDAFLSFVQGDGFRVVENGKTYLYVNLYVTGSGKTGITLPSGLQYRLLTSDGRTIAAGLSGSDGSSLLPNETVQRMVKVELPEPSVGPLTLQLVVSDAGEDKVLGSLRLGALPLAVKLGSEKPLARYGTGSGLTLIAEKATATRQEDGMLVQSAVTVRSDSDRMIAIPALTGAYQFGKYGSIAASEARSSRDAYLAPKAAITFSYTALLPSGVEPDAAELVVRVKEDAAAAGTSAASGTAASGSGASSASSGSTSSGANTANSEAAKTASSTGTSATVTTSGSSASGSASGSSSAGGSTGGTSAASGTSGQTKTGTSGSGTTSSPSNTASGLKTDGRPVMVVGLQGIAQQYNPTLAAKNYEYGTPLPLAASSLIDSKLDMSLVELHLHENTDYGYKTAIAKVKYTNRGSSVLTLPDIGTELLNLQGLAFPGVRQTSAASTIMPGTSYVVAYSFMVPADEKGDSIAFRVTDPKVIAPAKLNLGTFRVAAQREEEYGKISFYPFDVNIDANNLATTYSQSAGYSYHLNVSLTIEQREPVIVDQNFSKMEFELVDGLGRVLGSQSAGFTGTQKLISGTQRISFTNIKAEQIESGVTIRVYETVDTPNGPAKRLVREFQP</sequence>
<evidence type="ECO:0000256" key="2">
    <source>
        <dbReference type="SAM" id="SignalP"/>
    </source>
</evidence>
<dbReference type="AlphaFoldDB" id="A0A1G4SSX1"/>
<feature type="signal peptide" evidence="2">
    <location>
        <begin position="1"/>
        <end position="34"/>
    </location>
</feature>
<evidence type="ECO:0000256" key="1">
    <source>
        <dbReference type="SAM" id="MobiDB-lite"/>
    </source>
</evidence>
<dbReference type="RefSeq" id="WP_090674494.1">
    <property type="nucleotide sequence ID" value="NZ_FMTT01000033.1"/>
</dbReference>
<accession>A0A1G4SSX1</accession>
<feature type="compositionally biased region" description="Low complexity" evidence="1">
    <location>
        <begin position="411"/>
        <end position="510"/>
    </location>
</feature>
<gene>
    <name evidence="3" type="ORF">SAMN04487970_103341</name>
</gene>
<evidence type="ECO:0000313" key="4">
    <source>
        <dbReference type="Proteomes" id="UP000198601"/>
    </source>
</evidence>
<dbReference type="Proteomes" id="UP000198601">
    <property type="component" value="Unassembled WGS sequence"/>
</dbReference>
<protein>
    <submittedName>
        <fullName evidence="3">Uncharacterized protein</fullName>
    </submittedName>
</protein>
<name>A0A1G4SSX1_9BACL</name>
<dbReference type="EMBL" id="FMTT01000033">
    <property type="protein sequence ID" value="SCW71655.1"/>
    <property type="molecule type" value="Genomic_DNA"/>
</dbReference>
<keyword evidence="2" id="KW-0732">Signal</keyword>
<keyword evidence="4" id="KW-1185">Reference proteome</keyword>
<evidence type="ECO:0000313" key="3">
    <source>
        <dbReference type="EMBL" id="SCW71655.1"/>
    </source>
</evidence>
<reference evidence="4" key="1">
    <citation type="submission" date="2016-10" db="EMBL/GenBank/DDBJ databases">
        <authorList>
            <person name="Varghese N."/>
            <person name="Submissions S."/>
        </authorList>
    </citation>
    <scope>NUCLEOTIDE SEQUENCE [LARGE SCALE GENOMIC DNA]</scope>
    <source>
        <strain evidence="4">CGMCC 1.8946</strain>
    </source>
</reference>
<proteinExistence type="predicted"/>
<dbReference type="STRING" id="624147.SAMN04487970_103341"/>